<evidence type="ECO:0000256" key="2">
    <source>
        <dbReference type="ARBA" id="ARBA00034247"/>
    </source>
</evidence>
<protein>
    <recommendedName>
        <fullName evidence="1">diguanylate cyclase</fullName>
        <ecNumber evidence="1">2.7.7.65</ecNumber>
    </recommendedName>
</protein>
<evidence type="ECO:0000259" key="4">
    <source>
        <dbReference type="PROSITE" id="PS50110"/>
    </source>
</evidence>
<dbReference type="Gene3D" id="3.40.50.2300">
    <property type="match status" value="1"/>
</dbReference>
<dbReference type="InterPro" id="IPR050469">
    <property type="entry name" value="Diguanylate_Cyclase"/>
</dbReference>
<dbReference type="NCBIfam" id="TIGR00254">
    <property type="entry name" value="GGDEF"/>
    <property type="match status" value="1"/>
</dbReference>
<feature type="modified residue" description="4-aspartylphosphate" evidence="3">
    <location>
        <position position="205"/>
    </location>
</feature>
<evidence type="ECO:0000313" key="7">
    <source>
        <dbReference type="Proteomes" id="UP000199144"/>
    </source>
</evidence>
<dbReference type="SMART" id="SM00448">
    <property type="entry name" value="REC"/>
    <property type="match status" value="1"/>
</dbReference>
<dbReference type="InterPro" id="IPR029787">
    <property type="entry name" value="Nucleotide_cyclase"/>
</dbReference>
<organism evidence="6 7">
    <name type="scientific">Shimia aestuarii</name>
    <dbReference type="NCBI Taxonomy" id="254406"/>
    <lineage>
        <taxon>Bacteria</taxon>
        <taxon>Pseudomonadati</taxon>
        <taxon>Pseudomonadota</taxon>
        <taxon>Alphaproteobacteria</taxon>
        <taxon>Rhodobacterales</taxon>
        <taxon>Roseobacteraceae</taxon>
    </lineage>
</organism>
<gene>
    <name evidence="6" type="ORF">SAMN04488042_107174</name>
</gene>
<dbReference type="STRING" id="254406.SAMN04488042_107174"/>
<dbReference type="GO" id="GO:1902201">
    <property type="term" value="P:negative regulation of bacterial-type flagellum-dependent cell motility"/>
    <property type="evidence" value="ECO:0007669"/>
    <property type="project" value="TreeGrafter"/>
</dbReference>
<accession>A0A1I4QXK8</accession>
<dbReference type="PANTHER" id="PTHR45138:SF9">
    <property type="entry name" value="DIGUANYLATE CYCLASE DGCM-RELATED"/>
    <property type="match status" value="1"/>
</dbReference>
<dbReference type="Pfam" id="PF00990">
    <property type="entry name" value="GGDEF"/>
    <property type="match status" value="1"/>
</dbReference>
<dbReference type="InterPro" id="IPR011006">
    <property type="entry name" value="CheY-like_superfamily"/>
</dbReference>
<sequence length="467" mass="50808">MPGRILIIDSVATNRIVLKVKLSSAFYQVEQAATAQDALAQITRTAPDLILLGNDLPDMTGLSLCQRLKTREVTGQIPVIMVAPDNSRGARLACLDAGADDVICKPPEDAVLLARIRSLMRGHDTIEELRLRDTTARMLGFAEVAPRFEHPASVLFATAAPDQGVRWRTHLKPLVPYELRHHPLSVALSNLAKYPVPDAFVIALDPDAPEEGLRFIAEIRARSATRKAVILAVLSTPDNATCVDALDLGANDVMTEGFDAEELSFRLATLIKRKRLVDRLRQNVQDGLNAAVTDPLTGLHNRRYALPQLARIARQARTMNRSFAVMVADLDHFKSINDRYGHAAGDVVLAEIARRMRETLTEADLIARIGGEEFLIVLQRADRAHATNVARRLCAAVRADPVYLQGRDIQIPVTVSIGVTIGNPPALPKAGESPAHSATDLIDLADQALYGAKAHGRDQVTLGQAPA</sequence>
<proteinExistence type="predicted"/>
<dbReference type="GO" id="GO:0000160">
    <property type="term" value="P:phosphorelay signal transduction system"/>
    <property type="evidence" value="ECO:0007669"/>
    <property type="project" value="InterPro"/>
</dbReference>
<dbReference type="CDD" id="cd01949">
    <property type="entry name" value="GGDEF"/>
    <property type="match status" value="1"/>
</dbReference>
<dbReference type="AlphaFoldDB" id="A0A1I4QXK8"/>
<keyword evidence="7" id="KW-1185">Reference proteome</keyword>
<feature type="domain" description="Response regulatory" evidence="4">
    <location>
        <begin position="153"/>
        <end position="271"/>
    </location>
</feature>
<reference evidence="6 7" key="1">
    <citation type="submission" date="2016-10" db="EMBL/GenBank/DDBJ databases">
        <authorList>
            <person name="de Groot N.N."/>
        </authorList>
    </citation>
    <scope>NUCLEOTIDE SEQUENCE [LARGE SCALE GENOMIC DNA]</scope>
    <source>
        <strain evidence="6 7">DSM 15283</strain>
    </source>
</reference>
<keyword evidence="3" id="KW-0597">Phosphoprotein</keyword>
<dbReference type="Gene3D" id="3.30.70.270">
    <property type="match status" value="1"/>
</dbReference>
<dbReference type="InterPro" id="IPR043128">
    <property type="entry name" value="Rev_trsase/Diguanyl_cyclase"/>
</dbReference>
<feature type="domain" description="GGDEF" evidence="5">
    <location>
        <begin position="321"/>
        <end position="465"/>
    </location>
</feature>
<dbReference type="EC" id="2.7.7.65" evidence="1"/>
<dbReference type="SMART" id="SM00267">
    <property type="entry name" value="GGDEF"/>
    <property type="match status" value="1"/>
</dbReference>
<dbReference type="PROSITE" id="PS50110">
    <property type="entry name" value="RESPONSE_REGULATORY"/>
    <property type="match status" value="2"/>
</dbReference>
<dbReference type="SUPFAM" id="SSF52172">
    <property type="entry name" value="CheY-like"/>
    <property type="match status" value="2"/>
</dbReference>
<dbReference type="InterPro" id="IPR000160">
    <property type="entry name" value="GGDEF_dom"/>
</dbReference>
<dbReference type="FunFam" id="3.30.70.270:FF:000001">
    <property type="entry name" value="Diguanylate cyclase domain protein"/>
    <property type="match status" value="1"/>
</dbReference>
<evidence type="ECO:0000256" key="3">
    <source>
        <dbReference type="PROSITE-ProRule" id="PRU00169"/>
    </source>
</evidence>
<dbReference type="GO" id="GO:0052621">
    <property type="term" value="F:diguanylate cyclase activity"/>
    <property type="evidence" value="ECO:0007669"/>
    <property type="project" value="UniProtKB-EC"/>
</dbReference>
<dbReference type="GO" id="GO:0043709">
    <property type="term" value="P:cell adhesion involved in single-species biofilm formation"/>
    <property type="evidence" value="ECO:0007669"/>
    <property type="project" value="TreeGrafter"/>
</dbReference>
<name>A0A1I4QXK8_9RHOB</name>
<comment type="caution">
    <text evidence="3">Lacks conserved residue(s) required for the propagation of feature annotation.</text>
</comment>
<feature type="domain" description="Response regulatory" evidence="4">
    <location>
        <begin position="4"/>
        <end position="120"/>
    </location>
</feature>
<dbReference type="EMBL" id="FOTQ01000007">
    <property type="protein sequence ID" value="SFM44822.1"/>
    <property type="molecule type" value="Genomic_DNA"/>
</dbReference>
<dbReference type="OrthoDB" id="9812260at2"/>
<dbReference type="Proteomes" id="UP000199144">
    <property type="component" value="Unassembled WGS sequence"/>
</dbReference>
<evidence type="ECO:0000259" key="5">
    <source>
        <dbReference type="PROSITE" id="PS50887"/>
    </source>
</evidence>
<dbReference type="InterPro" id="IPR001789">
    <property type="entry name" value="Sig_transdc_resp-reg_receiver"/>
</dbReference>
<comment type="catalytic activity">
    <reaction evidence="2">
        <text>2 GTP = 3',3'-c-di-GMP + 2 diphosphate</text>
        <dbReference type="Rhea" id="RHEA:24898"/>
        <dbReference type="ChEBI" id="CHEBI:33019"/>
        <dbReference type="ChEBI" id="CHEBI:37565"/>
        <dbReference type="ChEBI" id="CHEBI:58805"/>
        <dbReference type="EC" id="2.7.7.65"/>
    </reaction>
</comment>
<evidence type="ECO:0000313" key="6">
    <source>
        <dbReference type="EMBL" id="SFM44822.1"/>
    </source>
</evidence>
<dbReference type="PROSITE" id="PS50887">
    <property type="entry name" value="GGDEF"/>
    <property type="match status" value="1"/>
</dbReference>
<evidence type="ECO:0000256" key="1">
    <source>
        <dbReference type="ARBA" id="ARBA00012528"/>
    </source>
</evidence>
<dbReference type="SUPFAM" id="SSF55073">
    <property type="entry name" value="Nucleotide cyclase"/>
    <property type="match status" value="1"/>
</dbReference>
<dbReference type="GO" id="GO:0005886">
    <property type="term" value="C:plasma membrane"/>
    <property type="evidence" value="ECO:0007669"/>
    <property type="project" value="TreeGrafter"/>
</dbReference>
<dbReference type="Pfam" id="PF00072">
    <property type="entry name" value="Response_reg"/>
    <property type="match status" value="1"/>
</dbReference>
<dbReference type="RefSeq" id="WP_093094930.1">
    <property type="nucleotide sequence ID" value="NZ_FOTQ01000007.1"/>
</dbReference>
<dbReference type="PANTHER" id="PTHR45138">
    <property type="entry name" value="REGULATORY COMPONENTS OF SENSORY TRANSDUCTION SYSTEM"/>
    <property type="match status" value="1"/>
</dbReference>